<dbReference type="OrthoDB" id="9013891at2"/>
<dbReference type="CDD" id="cd00838">
    <property type="entry name" value="MPP_superfamily"/>
    <property type="match status" value="1"/>
</dbReference>
<dbReference type="KEGG" id="daur:Daura_04045"/>
<sequence>MTGRLLAISDLHVSYQENREIVEQLKPTHDDDWLIVAGDVGEKVADVTWALRTLRERFANLIWVPGNHELWTTRDDPDQSRGEERYQRLVAACRNIGVVTPEDPYPVWDGPGGPVIVAPLFVLYDYSWWPAGTSSTAEALATAQAAGIVGTDEVLLHFDPYEGRDAWCRARVELTEPRLEAAARELPTVLVNHFPLVRHPTDVLRYPEFALWCGTDLTADWPTRFRAREVVYGHLHIPRTTWQDGVRHQEVSVGYPREWSRRPTPPARLVPVLER</sequence>
<keyword evidence="3" id="KW-1185">Reference proteome</keyword>
<dbReference type="EMBL" id="CP073767">
    <property type="protein sequence ID" value="UWZ55424.1"/>
    <property type="molecule type" value="Genomic_DNA"/>
</dbReference>
<dbReference type="RefSeq" id="WP_033367698.1">
    <property type="nucleotide sequence ID" value="NZ_CP073767.1"/>
</dbReference>
<gene>
    <name evidence="2" type="ORF">Daura_04045</name>
</gene>
<name>A0A9Q9IFU2_9ACTN</name>
<organism evidence="2 3">
    <name type="scientific">Dactylosporangium aurantiacum</name>
    <dbReference type="NCBI Taxonomy" id="35754"/>
    <lineage>
        <taxon>Bacteria</taxon>
        <taxon>Bacillati</taxon>
        <taxon>Actinomycetota</taxon>
        <taxon>Actinomycetes</taxon>
        <taxon>Micromonosporales</taxon>
        <taxon>Micromonosporaceae</taxon>
        <taxon>Dactylosporangium</taxon>
    </lineage>
</organism>
<reference evidence="2" key="1">
    <citation type="submission" date="2021-04" db="EMBL/GenBank/DDBJ databases">
        <title>Dactylosporangium aurantiacum NRRL B-8018 full assembly.</title>
        <authorList>
            <person name="Hartkoorn R.C."/>
            <person name="Beaudoing E."/>
            <person name="Hot D."/>
        </authorList>
    </citation>
    <scope>NUCLEOTIDE SEQUENCE</scope>
    <source>
        <strain evidence="2">NRRL B-8018</strain>
    </source>
</reference>
<dbReference type="Gene3D" id="3.60.21.10">
    <property type="match status" value="1"/>
</dbReference>
<dbReference type="InterPro" id="IPR004843">
    <property type="entry name" value="Calcineurin-like_PHP"/>
</dbReference>
<evidence type="ECO:0000259" key="1">
    <source>
        <dbReference type="Pfam" id="PF00149"/>
    </source>
</evidence>
<accession>A0A9Q9IFU2</accession>
<evidence type="ECO:0000313" key="3">
    <source>
        <dbReference type="Proteomes" id="UP001058003"/>
    </source>
</evidence>
<dbReference type="Pfam" id="PF00149">
    <property type="entry name" value="Metallophos"/>
    <property type="match status" value="1"/>
</dbReference>
<dbReference type="Proteomes" id="UP001058003">
    <property type="component" value="Chromosome"/>
</dbReference>
<dbReference type="InterPro" id="IPR029052">
    <property type="entry name" value="Metallo-depent_PP-like"/>
</dbReference>
<protein>
    <submittedName>
        <fullName evidence="2">Metallophosphoesterase</fullName>
    </submittedName>
</protein>
<evidence type="ECO:0000313" key="2">
    <source>
        <dbReference type="EMBL" id="UWZ55424.1"/>
    </source>
</evidence>
<dbReference type="AlphaFoldDB" id="A0A9Q9IFU2"/>
<dbReference type="InterPro" id="IPR052963">
    <property type="entry name" value="Pantetheine_PDE"/>
</dbReference>
<proteinExistence type="predicted"/>
<dbReference type="SUPFAM" id="SSF56300">
    <property type="entry name" value="Metallo-dependent phosphatases"/>
    <property type="match status" value="1"/>
</dbReference>
<dbReference type="PANTHER" id="PTHR36492">
    <property type="match status" value="1"/>
</dbReference>
<dbReference type="GO" id="GO:0016787">
    <property type="term" value="F:hydrolase activity"/>
    <property type="evidence" value="ECO:0007669"/>
    <property type="project" value="InterPro"/>
</dbReference>
<dbReference type="PANTHER" id="PTHR36492:SF2">
    <property type="entry name" value="[ACYL-CARRIER-PROTEIN] PHOSPHODIESTERASE PPTH"/>
    <property type="match status" value="1"/>
</dbReference>
<feature type="domain" description="Calcineurin-like phosphoesterase" evidence="1">
    <location>
        <begin position="4"/>
        <end position="238"/>
    </location>
</feature>